<dbReference type="GO" id="GO:0016757">
    <property type="term" value="F:glycosyltransferase activity"/>
    <property type="evidence" value="ECO:0007669"/>
    <property type="project" value="UniProtKB-KW"/>
</dbReference>
<evidence type="ECO:0000256" key="6">
    <source>
        <dbReference type="ARBA" id="ARBA00023136"/>
    </source>
</evidence>
<reference evidence="10" key="1">
    <citation type="journal article" date="2019" name="Int. J. Syst. Evol. Microbiol.">
        <title>The Global Catalogue of Microorganisms (GCM) 10K type strain sequencing project: providing services to taxonomists for standard genome sequencing and annotation.</title>
        <authorList>
            <consortium name="The Broad Institute Genomics Platform"/>
            <consortium name="The Broad Institute Genome Sequencing Center for Infectious Disease"/>
            <person name="Wu L."/>
            <person name="Ma J."/>
        </authorList>
    </citation>
    <scope>NUCLEOTIDE SEQUENCE [LARGE SCALE GENOMIC DNA]</scope>
    <source>
        <strain evidence="10">JCM 17441</strain>
    </source>
</reference>
<comment type="subcellular location">
    <subcellularLocation>
        <location evidence="1">Membrane</location>
        <topology evidence="1">Multi-pass membrane protein</topology>
    </subcellularLocation>
</comment>
<feature type="transmembrane region" description="Helical" evidence="8">
    <location>
        <begin position="170"/>
        <end position="190"/>
    </location>
</feature>
<feature type="transmembrane region" description="Helical" evidence="8">
    <location>
        <begin position="211"/>
        <end position="236"/>
    </location>
</feature>
<keyword evidence="4 8" id="KW-0812">Transmembrane</keyword>
<evidence type="ECO:0000256" key="2">
    <source>
        <dbReference type="ARBA" id="ARBA00022676"/>
    </source>
</evidence>
<feature type="transmembrane region" description="Helical" evidence="8">
    <location>
        <begin position="415"/>
        <end position="433"/>
    </location>
</feature>
<evidence type="ECO:0000313" key="10">
    <source>
        <dbReference type="Proteomes" id="UP001500620"/>
    </source>
</evidence>
<evidence type="ECO:0000256" key="1">
    <source>
        <dbReference type="ARBA" id="ARBA00004141"/>
    </source>
</evidence>
<organism evidence="9 10">
    <name type="scientific">Dactylosporangium darangshiense</name>
    <dbReference type="NCBI Taxonomy" id="579108"/>
    <lineage>
        <taxon>Bacteria</taxon>
        <taxon>Bacillati</taxon>
        <taxon>Actinomycetota</taxon>
        <taxon>Actinomycetes</taxon>
        <taxon>Micromonosporales</taxon>
        <taxon>Micromonosporaceae</taxon>
        <taxon>Dactylosporangium</taxon>
    </lineage>
</organism>
<dbReference type="InterPro" id="IPR049829">
    <property type="entry name" value="MptA/B-like"/>
</dbReference>
<feature type="transmembrane region" description="Helical" evidence="8">
    <location>
        <begin position="242"/>
        <end position="269"/>
    </location>
</feature>
<name>A0ABP8DFT7_9ACTN</name>
<protein>
    <submittedName>
        <fullName evidence="9">Polyprenol phosphomannose-dependent alpha 1,6 mannosyltransferase MptB</fullName>
    </submittedName>
</protein>
<proteinExistence type="inferred from homology"/>
<dbReference type="Pfam" id="PF26314">
    <property type="entry name" value="MptA_B_family"/>
    <property type="match status" value="1"/>
</dbReference>
<keyword evidence="3" id="KW-0808">Transferase</keyword>
<keyword evidence="5 8" id="KW-1133">Transmembrane helix</keyword>
<feature type="transmembrane region" description="Helical" evidence="8">
    <location>
        <begin position="12"/>
        <end position="29"/>
    </location>
</feature>
<comment type="caution">
    <text evidence="9">The sequence shown here is derived from an EMBL/GenBank/DDBJ whole genome shotgun (WGS) entry which is preliminary data.</text>
</comment>
<keyword evidence="2 9" id="KW-0328">Glycosyltransferase</keyword>
<evidence type="ECO:0000256" key="8">
    <source>
        <dbReference type="SAM" id="Phobius"/>
    </source>
</evidence>
<feature type="transmembrane region" description="Helical" evidence="8">
    <location>
        <begin position="356"/>
        <end position="380"/>
    </location>
</feature>
<dbReference type="Proteomes" id="UP001500620">
    <property type="component" value="Unassembled WGS sequence"/>
</dbReference>
<feature type="transmembrane region" description="Helical" evidence="8">
    <location>
        <begin position="333"/>
        <end position="350"/>
    </location>
</feature>
<feature type="transmembrane region" description="Helical" evidence="8">
    <location>
        <begin position="310"/>
        <end position="326"/>
    </location>
</feature>
<evidence type="ECO:0000256" key="5">
    <source>
        <dbReference type="ARBA" id="ARBA00022989"/>
    </source>
</evidence>
<sequence length="472" mass="48661">MGRPDILNRTLGFAGSVAIAVCGLAAGALPERDPFAHWPVIRELRNFPLLAIAGAYVGIALLCGAWLRLRRSLEDHTTGDLIRTLLCWAGPLVLVPPMFSQDVYSYLAQGAMVHDGLDAYKYGPAVLGGRFAADVPAIWQETPAPYGPLFLRAAAAVVNLAGDNVVAGVLAFRLIALVGIALVVMCLPGIAARFGVAPQRALWFGALNPLLLLHLIAGMHNDALMVGLMTAGLYLAVRRRPALAAVLIGAAALIKAPAALALLTVLLINPRAWARIGAVAAASLAGLQLASGLGTGWIGAMKTPTSVRNGLSFSTDLGLLLGAVGWPEPMQVIRTLAAAAGCLLAGWALLRAPNPVAGLGLALSSIILLGPVVHPWYLLWAFVPLAAGLRRVPQAAVWGSVGLSLFLLPTGAPGYPQAVIAASIGTVAGLLYLRMRPPAESAALTPSPAPAMAPVLAPATRSAAAVQAATAR</sequence>
<feature type="transmembrane region" description="Helical" evidence="8">
    <location>
        <begin position="276"/>
        <end position="298"/>
    </location>
</feature>
<evidence type="ECO:0000313" key="9">
    <source>
        <dbReference type="EMBL" id="GAA4254917.1"/>
    </source>
</evidence>
<gene>
    <name evidence="9" type="primary">mptB_1</name>
    <name evidence="9" type="ORF">GCM10022255_061520</name>
</gene>
<evidence type="ECO:0000256" key="4">
    <source>
        <dbReference type="ARBA" id="ARBA00022692"/>
    </source>
</evidence>
<keyword evidence="10" id="KW-1185">Reference proteome</keyword>
<feature type="transmembrane region" description="Helical" evidence="8">
    <location>
        <begin position="49"/>
        <end position="69"/>
    </location>
</feature>
<dbReference type="NCBIfam" id="NF038066">
    <property type="entry name" value="MptB"/>
    <property type="match status" value="1"/>
</dbReference>
<dbReference type="RefSeq" id="WP_345131890.1">
    <property type="nucleotide sequence ID" value="NZ_BAABAT010000019.1"/>
</dbReference>
<dbReference type="EMBL" id="BAABAT010000019">
    <property type="protein sequence ID" value="GAA4254917.1"/>
    <property type="molecule type" value="Genomic_DNA"/>
</dbReference>
<keyword evidence="6 8" id="KW-0472">Membrane</keyword>
<evidence type="ECO:0000256" key="7">
    <source>
        <dbReference type="ARBA" id="ARBA00043987"/>
    </source>
</evidence>
<evidence type="ECO:0000256" key="3">
    <source>
        <dbReference type="ARBA" id="ARBA00022679"/>
    </source>
</evidence>
<comment type="similarity">
    <text evidence="7">Belongs to the MptA/B family.</text>
</comment>
<accession>A0ABP8DFT7</accession>